<evidence type="ECO:0000259" key="5">
    <source>
        <dbReference type="SMART" id="SM00810"/>
    </source>
</evidence>
<dbReference type="Proteomes" id="UP000267268">
    <property type="component" value="Chromosome 1"/>
</dbReference>
<dbReference type="SMART" id="SM00810">
    <property type="entry name" value="Alpha-amyl_C2"/>
    <property type="match status" value="1"/>
</dbReference>
<organism evidence="6 7">
    <name type="scientific">Flammeovirga pectinis</name>
    <dbReference type="NCBI Taxonomy" id="2494373"/>
    <lineage>
        <taxon>Bacteria</taxon>
        <taxon>Pseudomonadati</taxon>
        <taxon>Bacteroidota</taxon>
        <taxon>Cytophagia</taxon>
        <taxon>Cytophagales</taxon>
        <taxon>Flammeovirgaceae</taxon>
        <taxon>Flammeovirga</taxon>
    </lineage>
</organism>
<dbReference type="PANTHER" id="PTHR43447">
    <property type="entry name" value="ALPHA-AMYLASE"/>
    <property type="match status" value="1"/>
</dbReference>
<dbReference type="InterPro" id="IPR006047">
    <property type="entry name" value="GH13_cat_dom"/>
</dbReference>
<dbReference type="NCBIfam" id="TIGR04183">
    <property type="entry name" value="Por_Secre_tail"/>
    <property type="match status" value="1"/>
</dbReference>
<gene>
    <name evidence="6" type="ORF">EI427_13495</name>
</gene>
<accession>A0A3Q9FQY7</accession>
<dbReference type="KEGG" id="fll:EI427_13495"/>
<dbReference type="Pfam" id="PF18962">
    <property type="entry name" value="Por_Secre_tail"/>
    <property type="match status" value="1"/>
</dbReference>
<dbReference type="InterPro" id="IPR013783">
    <property type="entry name" value="Ig-like_fold"/>
</dbReference>
<dbReference type="SMART" id="SM00642">
    <property type="entry name" value="Aamy"/>
    <property type="match status" value="2"/>
</dbReference>
<dbReference type="InterPro" id="IPR017853">
    <property type="entry name" value="GH"/>
</dbReference>
<feature type="domain" description="Glycosyl hydrolase family 13 catalytic" evidence="4">
    <location>
        <begin position="714"/>
        <end position="1175"/>
    </location>
</feature>
<dbReference type="InterPro" id="IPR026444">
    <property type="entry name" value="Secre_tail"/>
</dbReference>
<dbReference type="Pfam" id="PF00128">
    <property type="entry name" value="Alpha-amylase"/>
    <property type="match status" value="3"/>
</dbReference>
<dbReference type="InterPro" id="IPR012850">
    <property type="entry name" value="A-amylase_bs_C"/>
</dbReference>
<proteinExistence type="predicted"/>
<dbReference type="RefSeq" id="WP_126615497.1">
    <property type="nucleotide sequence ID" value="NZ_CP034562.1"/>
</dbReference>
<dbReference type="Gene3D" id="3.20.20.80">
    <property type="entry name" value="Glycosidases"/>
    <property type="match status" value="3"/>
</dbReference>
<dbReference type="SUPFAM" id="SSF51011">
    <property type="entry name" value="Glycosyl hydrolase domain"/>
    <property type="match status" value="1"/>
</dbReference>
<feature type="domain" description="Glycosyl hydrolase family 13 catalytic" evidence="4">
    <location>
        <begin position="32"/>
        <end position="356"/>
    </location>
</feature>
<reference evidence="6 7" key="1">
    <citation type="submission" date="2018-12" db="EMBL/GenBank/DDBJ databases">
        <title>Flammeovirga pectinis sp. nov., isolated from the gut of the Korean scallop, Patinopecten yessoensis.</title>
        <authorList>
            <person name="Bae J.-W."/>
            <person name="Jeong Y.-S."/>
            <person name="Kang W."/>
        </authorList>
    </citation>
    <scope>NUCLEOTIDE SEQUENCE [LARGE SCALE GENOMIC DNA]</scope>
    <source>
        <strain evidence="6 7">L12M1</strain>
    </source>
</reference>
<dbReference type="CDD" id="cd11314">
    <property type="entry name" value="AmyAc_arch_bac_plant_AmyA"/>
    <property type="match status" value="1"/>
</dbReference>
<dbReference type="GO" id="GO:0005975">
    <property type="term" value="P:carbohydrate metabolic process"/>
    <property type="evidence" value="ECO:0007669"/>
    <property type="project" value="InterPro"/>
</dbReference>
<dbReference type="Gene3D" id="2.60.40.1180">
    <property type="entry name" value="Golgi alpha-mannosidase II"/>
    <property type="match status" value="1"/>
</dbReference>
<keyword evidence="1" id="KW-0378">Hydrolase</keyword>
<evidence type="ECO:0000256" key="2">
    <source>
        <dbReference type="ARBA" id="ARBA00023295"/>
    </source>
</evidence>
<dbReference type="SUPFAM" id="SSF51445">
    <property type="entry name" value="(Trans)glycosidases"/>
    <property type="match status" value="2"/>
</dbReference>
<dbReference type="EMBL" id="CP034562">
    <property type="protein sequence ID" value="AZQ63218.1"/>
    <property type="molecule type" value="Genomic_DNA"/>
</dbReference>
<dbReference type="GO" id="GO:0005509">
    <property type="term" value="F:calcium ion binding"/>
    <property type="evidence" value="ECO:0007669"/>
    <property type="project" value="InterPro"/>
</dbReference>
<name>A0A3Q9FQY7_9BACT</name>
<dbReference type="OrthoDB" id="9806009at2"/>
<dbReference type="InterPro" id="IPR031965">
    <property type="entry name" value="CBM26"/>
</dbReference>
<feature type="region of interest" description="Disordered" evidence="3">
    <location>
        <begin position="681"/>
        <end position="703"/>
    </location>
</feature>
<evidence type="ECO:0000256" key="3">
    <source>
        <dbReference type="SAM" id="MobiDB-lite"/>
    </source>
</evidence>
<dbReference type="Pfam" id="PF13290">
    <property type="entry name" value="CHB_HEX_C_1"/>
    <property type="match status" value="4"/>
</dbReference>
<dbReference type="Pfam" id="PF16738">
    <property type="entry name" value="CBM26"/>
    <property type="match status" value="5"/>
</dbReference>
<protein>
    <submittedName>
        <fullName evidence="6">Starch-binding protein</fullName>
    </submittedName>
</protein>
<dbReference type="InterPro" id="IPR013780">
    <property type="entry name" value="Glyco_hydro_b"/>
</dbReference>
<evidence type="ECO:0000313" key="7">
    <source>
        <dbReference type="Proteomes" id="UP000267268"/>
    </source>
</evidence>
<feature type="domain" description="Alpha-amylase C-terminal beta-sheet" evidence="5">
    <location>
        <begin position="357"/>
        <end position="415"/>
    </location>
</feature>
<dbReference type="InterPro" id="IPR059177">
    <property type="entry name" value="GH29D-like_dom"/>
</dbReference>
<evidence type="ECO:0000256" key="1">
    <source>
        <dbReference type="ARBA" id="ARBA00022801"/>
    </source>
</evidence>
<sequence length="2002" mass="219005">MEKNFKLLLTSVISILFLLLNNVVAIAQDGKEVYLQGFHWESADAAQKDWWQVLSTKAAAIKAADIDGIWLPPSSDAGDRAGYLPRKWYDLNSNYGSEEELRALISQLNNLGVVSIADIVINHRVGCTGWADFCEPALGCNGITSDDEVNEQFPGEGCGDFDTGTPYSAARDINHRDPATQQAIKDWMNWLKSDVGYSGWRYDFVHGFAANYFADYNNATSPSISIGENWTSNTQDIINWVDGAQGTSTAFDFPLKFALHSAVNGNYGVLNNGGKMPGVAGTWPQQSVTFLENHDTEPVRQGDHPGSAFPNDPVSNSQVLQGYAYILTHAGSPMVFYSHLFEYGIYDEIAQMIAIRKANDISKTSVVSIQQADGSGYAAVVDDKLAMTIGNTSWRPNGSGWIIQAEGPGYMIWDKGVGVNTAPTVTIYPSVQQSDNPIEITLSVIDDRDPNLSIYYTIDGSTPTINSAVYTAPFTINTTTTVKAISFDSENKSGQIEKKFYVGEPLPVMTVYVQKQAGWEALYAHHWAASPAGSVSDTEWPGVEMQLVEGTSNWYSVALPGAESANFVFHDFATNQDTDVIISGTSWYSEGVISTACTGGDCPDDVEVVTISSDQSDATFIDSFSVNLSSNDGASIYYTVDGTTPTTSSLLYSSTLVFTETTVLKAKAFKGNLSSEVVTSTYTKETEEDNNNNNNSGPTAKKDNFTWDNATVYFTMTDRFYDGDPSNNNEYNRGKDGNGGDYTDDSSAGEFHGGDLKGMTAKLREGYFEAIGVNAIWITSPVEQMHGWVGGSSDGSFRHYGYHGYYALDWSELDRNMGTEVDFQEFIDEAHSRGIRIVVDVVMNHTGYATMQDMEEFGYGTVDPSWRAWQPSGADSWHSYHEKFVDYSSGGTWISKYWGPDWMRHPDVDGYDACSSGGGIDNCVGFLPDLKTEDLAPVGIPPILVTKWSQEGKLAEKTAELDAFFNETGLPRVVSNYMIFWLTDWVRKYGIDGFRIDTAKHVEMERWARLKQYAIAALAAWKEENPSKAMDSKEFWMTAEVWGHGKNKSNYHTDGNFNSVINFNLKNDARVASRDASSLESLYSEYATINDDSTWNSLSYLSSHDVVPLFDRNSLHAAAPGFLLLPGGIQIFYGDETGRPEGNWSDAEQNTRSEMNWGNFNTAQHNVWKKLGTFRRDHPSVGAGSHKQIGSAPYTFVRDYNNPAEQLSDRVIVAVGAQGTVTFDVADYYPNGDTIIDHYTGTMQVVENGSVSFTADAEGIVLLYDKNYTYVSRPIVNISPDTQYDETSITVSISAIDAEDPNVVTYYTTNDSDNKEDYLTWDVYTGPFDLIQSATVRAIAVNSSGRTGAAEKKYAVGQIDPINVYFYKPADWGNANMHHYDAVPVGSTEDTAWPGATMTDVGNGWYHATVTALSTGIVFTDNGGAQSDDLSRTQDGWYKDGSWSNSCPGNCPGPMVPTVTISPESKNFSNGSGNVTISATQDGVIYYTIDGTTPSSSSLEYTGAIAVNGNEGETVTITAIAYNAEGSSDIISEVFTFNPIQTFTIYVKNYSHVYYWNVEANGTITDPNPVTWPGVELQAAPEVGTGWMKYEVEGGTCANVIFTNSGAGKTGDLSTCGNEGLGYENGAWVEIGEDETAPTIGMTPDSGTYDGLVSISITATDTRDNAPTVYYTTDGTLPTTASMSAVTTVSFDLTDVGDHTVQAFSVDASGNTSAVISKTFTVNEVIGGFKVYFQGASNPLIHYWGVTPVGAIASTTWPGVALTEGENGWWYFEFTSNVTSTNLLFHTTSGYKSADLTRDKDGWFKNGQWYDEEPPQPEGLTVHFKSSWGSSTKIHYWNTSNGTSSTWPGVAMVDDGNGWYSYTINGATSASVLFHNGSGQQTGDLSRNQEGWYKDGQWYASNPESSGARTFNLEDKLALSVKLYPTIVTQKATLDVVIIEENTNAIVKIFDLQGRQVIPSVEQRLPQGNNQLELNTSDLPSGIHLVQIQIGSYLEVKRILKK</sequence>
<dbReference type="GO" id="GO:0004556">
    <property type="term" value="F:alpha-amylase activity"/>
    <property type="evidence" value="ECO:0007669"/>
    <property type="project" value="InterPro"/>
</dbReference>
<keyword evidence="7" id="KW-1185">Reference proteome</keyword>
<evidence type="ECO:0000313" key="6">
    <source>
        <dbReference type="EMBL" id="AZQ63218.1"/>
    </source>
</evidence>
<feature type="region of interest" description="Disordered" evidence="3">
    <location>
        <begin position="724"/>
        <end position="749"/>
    </location>
</feature>
<evidence type="ECO:0000259" key="4">
    <source>
        <dbReference type="SMART" id="SM00642"/>
    </source>
</evidence>
<keyword evidence="2" id="KW-0326">Glycosidase</keyword>
<dbReference type="Gene3D" id="2.60.40.10">
    <property type="entry name" value="Immunoglobulins"/>
    <property type="match status" value="5"/>
</dbReference>
<dbReference type="Pfam" id="PF07821">
    <property type="entry name" value="Alpha-amyl_C2"/>
    <property type="match status" value="1"/>
</dbReference>